<keyword evidence="2" id="KW-1185">Reference proteome</keyword>
<dbReference type="InterPro" id="IPR010255">
    <property type="entry name" value="Haem_peroxidase_sf"/>
</dbReference>
<protein>
    <submittedName>
        <fullName evidence="1">Uncharacterized protein</fullName>
    </submittedName>
</protein>
<dbReference type="EMBL" id="JAVLET010000002">
    <property type="protein sequence ID" value="KAL0472908.1"/>
    <property type="molecule type" value="Genomic_DNA"/>
</dbReference>
<accession>A0ABR3DLU9</accession>
<gene>
    <name evidence="1" type="ORF">QR685DRAFT_156068</name>
</gene>
<dbReference type="Proteomes" id="UP001451303">
    <property type="component" value="Unassembled WGS sequence"/>
</dbReference>
<dbReference type="PROSITE" id="PS50292">
    <property type="entry name" value="PEROXIDASE_3"/>
    <property type="match status" value="1"/>
</dbReference>
<dbReference type="Gene3D" id="1.10.640.10">
    <property type="entry name" value="Haem peroxidase domain superfamily, animal type"/>
    <property type="match status" value="1"/>
</dbReference>
<dbReference type="Pfam" id="PF03098">
    <property type="entry name" value="An_peroxidase"/>
    <property type="match status" value="1"/>
</dbReference>
<name>A0ABR3DLU9_NEUIN</name>
<dbReference type="InterPro" id="IPR037120">
    <property type="entry name" value="Haem_peroxidase_sf_animal"/>
</dbReference>
<organism evidence="1 2">
    <name type="scientific">Neurospora intermedia</name>
    <dbReference type="NCBI Taxonomy" id="5142"/>
    <lineage>
        <taxon>Eukaryota</taxon>
        <taxon>Fungi</taxon>
        <taxon>Dikarya</taxon>
        <taxon>Ascomycota</taxon>
        <taxon>Pezizomycotina</taxon>
        <taxon>Sordariomycetes</taxon>
        <taxon>Sordariomycetidae</taxon>
        <taxon>Sordariales</taxon>
        <taxon>Sordariaceae</taxon>
        <taxon>Neurospora</taxon>
    </lineage>
</organism>
<proteinExistence type="predicted"/>
<sequence length="75" mass="8666">MGCTGMRFGRNFPREVCGKPSEEELMTPNPRMISERFRARKEGKFIPATTLNLLAAAWIQFQTHDCFFHEQACDL</sequence>
<dbReference type="SUPFAM" id="SSF48113">
    <property type="entry name" value="Heme-dependent peroxidases"/>
    <property type="match status" value="1"/>
</dbReference>
<comment type="caution">
    <text evidence="1">The sequence shown here is derived from an EMBL/GenBank/DDBJ whole genome shotgun (WGS) entry which is preliminary data.</text>
</comment>
<evidence type="ECO:0000313" key="1">
    <source>
        <dbReference type="EMBL" id="KAL0472908.1"/>
    </source>
</evidence>
<dbReference type="InterPro" id="IPR019791">
    <property type="entry name" value="Haem_peroxidase_animal"/>
</dbReference>
<evidence type="ECO:0000313" key="2">
    <source>
        <dbReference type="Proteomes" id="UP001451303"/>
    </source>
</evidence>
<reference evidence="1 2" key="1">
    <citation type="submission" date="2023-09" db="EMBL/GenBank/DDBJ databases">
        <title>Multi-omics analysis of a traditional fermented food reveals byproduct-associated fungal strains for waste-to-food upcycling.</title>
        <authorList>
            <consortium name="Lawrence Berkeley National Laboratory"/>
            <person name="Rekdal V.M."/>
            <person name="Villalobos-Escobedo J.M."/>
            <person name="Rodriguez-Valeron N."/>
            <person name="Garcia M.O."/>
            <person name="Vasquez D.P."/>
            <person name="Damayanti I."/>
            <person name="Sorensen P.M."/>
            <person name="Baidoo E.E."/>
            <person name="De Carvalho A.C."/>
            <person name="Riley R."/>
            <person name="Lipzen A."/>
            <person name="He G."/>
            <person name="Yan M."/>
            <person name="Haridas S."/>
            <person name="Daum C."/>
            <person name="Yoshinaga Y."/>
            <person name="Ng V."/>
            <person name="Grigoriev I.V."/>
            <person name="Munk R."/>
            <person name="Nuraida L."/>
            <person name="Wijaya C.H."/>
            <person name="Morales P.-C."/>
            <person name="Keasling J.D."/>
        </authorList>
    </citation>
    <scope>NUCLEOTIDE SEQUENCE [LARGE SCALE GENOMIC DNA]</scope>
    <source>
        <strain evidence="1 2">FGSC 2613</strain>
    </source>
</reference>